<dbReference type="SMART" id="SM00487">
    <property type="entry name" value="DEXDc"/>
    <property type="match status" value="1"/>
</dbReference>
<keyword evidence="2" id="KW-0378">Hydrolase</keyword>
<dbReference type="InterPro" id="IPR041679">
    <property type="entry name" value="DNA2/NAM7-like_C"/>
</dbReference>
<feature type="compositionally biased region" description="Basic and acidic residues" evidence="6">
    <location>
        <begin position="1343"/>
        <end position="1352"/>
    </location>
</feature>
<dbReference type="PANTHER" id="PTHR10887">
    <property type="entry name" value="DNA2/NAM7 HELICASE FAMILY"/>
    <property type="match status" value="1"/>
</dbReference>
<protein>
    <submittedName>
        <fullName evidence="9">Uncharacterized protein</fullName>
    </submittedName>
</protein>
<feature type="region of interest" description="Disordered" evidence="6">
    <location>
        <begin position="2268"/>
        <end position="2350"/>
    </location>
</feature>
<dbReference type="CDD" id="cd18042">
    <property type="entry name" value="DEXXQc_SETX"/>
    <property type="match status" value="1"/>
</dbReference>
<dbReference type="EMBL" id="HBHW01012533">
    <property type="protein sequence ID" value="CAE0041827.1"/>
    <property type="molecule type" value="Transcribed_RNA"/>
</dbReference>
<dbReference type="GO" id="GO:0005694">
    <property type="term" value="C:chromosome"/>
    <property type="evidence" value="ECO:0007669"/>
    <property type="project" value="UniProtKB-ARBA"/>
</dbReference>
<dbReference type="SUPFAM" id="SSF52540">
    <property type="entry name" value="P-loop containing nucleoside triphosphate hydrolases"/>
    <property type="match status" value="1"/>
</dbReference>
<proteinExistence type="predicted"/>
<dbReference type="InterPro" id="IPR003593">
    <property type="entry name" value="AAA+_ATPase"/>
</dbReference>
<name>A0A7S2ZKH8_9RHOD</name>
<keyword evidence="4" id="KW-0067">ATP-binding</keyword>
<comment type="catalytic activity">
    <reaction evidence="5">
        <text>ATP + H2O = ADP + phosphate + H(+)</text>
        <dbReference type="Rhea" id="RHEA:13065"/>
        <dbReference type="ChEBI" id="CHEBI:15377"/>
        <dbReference type="ChEBI" id="CHEBI:15378"/>
        <dbReference type="ChEBI" id="CHEBI:30616"/>
        <dbReference type="ChEBI" id="CHEBI:43474"/>
        <dbReference type="ChEBI" id="CHEBI:456216"/>
        <dbReference type="EC" id="3.6.4.12"/>
    </reaction>
    <physiologicalReaction direction="left-to-right" evidence="5">
        <dbReference type="Rhea" id="RHEA:13066"/>
    </physiologicalReaction>
</comment>
<evidence type="ECO:0000259" key="8">
    <source>
        <dbReference type="SMART" id="SM00487"/>
    </source>
</evidence>
<evidence type="ECO:0000256" key="1">
    <source>
        <dbReference type="ARBA" id="ARBA00022741"/>
    </source>
</evidence>
<dbReference type="PANTHER" id="PTHR10887:SF495">
    <property type="entry name" value="HELICASE SENATAXIN ISOFORM X1-RELATED"/>
    <property type="match status" value="1"/>
</dbReference>
<dbReference type="Gene3D" id="3.40.50.300">
    <property type="entry name" value="P-loop containing nucleotide triphosphate hydrolases"/>
    <property type="match status" value="2"/>
</dbReference>
<gene>
    <name evidence="9" type="ORF">RMAR00112_LOCUS9791</name>
</gene>
<dbReference type="FunFam" id="3.40.50.300:FF:000326">
    <property type="entry name" value="P-loop containing nucleoside triphosphate hydrolase"/>
    <property type="match status" value="1"/>
</dbReference>
<evidence type="ECO:0000256" key="3">
    <source>
        <dbReference type="ARBA" id="ARBA00022806"/>
    </source>
</evidence>
<evidence type="ECO:0000256" key="2">
    <source>
        <dbReference type="ARBA" id="ARBA00022801"/>
    </source>
</evidence>
<dbReference type="InterPro" id="IPR041677">
    <property type="entry name" value="DNA2/NAM7_AAA_11"/>
</dbReference>
<dbReference type="GO" id="GO:0003678">
    <property type="term" value="F:DNA helicase activity"/>
    <property type="evidence" value="ECO:0007669"/>
    <property type="project" value="UniProtKB-EC"/>
</dbReference>
<feature type="compositionally biased region" description="Polar residues" evidence="6">
    <location>
        <begin position="1831"/>
        <end position="1847"/>
    </location>
</feature>
<dbReference type="InterPro" id="IPR045055">
    <property type="entry name" value="DNA2/NAM7-like"/>
</dbReference>
<feature type="compositionally biased region" description="Basic and acidic residues" evidence="6">
    <location>
        <begin position="2339"/>
        <end position="2350"/>
    </location>
</feature>
<feature type="domain" description="AAA+ ATPase" evidence="7">
    <location>
        <begin position="1206"/>
        <end position="1543"/>
    </location>
</feature>
<evidence type="ECO:0000259" key="7">
    <source>
        <dbReference type="SMART" id="SM00382"/>
    </source>
</evidence>
<accession>A0A7S2ZKH8</accession>
<dbReference type="GO" id="GO:0005524">
    <property type="term" value="F:ATP binding"/>
    <property type="evidence" value="ECO:0007669"/>
    <property type="project" value="UniProtKB-KW"/>
</dbReference>
<evidence type="ECO:0000256" key="5">
    <source>
        <dbReference type="ARBA" id="ARBA00048432"/>
    </source>
</evidence>
<dbReference type="InterPro" id="IPR014001">
    <property type="entry name" value="Helicase_ATP-bd"/>
</dbReference>
<dbReference type="InterPro" id="IPR027417">
    <property type="entry name" value="P-loop_NTPase"/>
</dbReference>
<evidence type="ECO:0000313" key="9">
    <source>
        <dbReference type="EMBL" id="CAE0041827.1"/>
    </source>
</evidence>
<dbReference type="CDD" id="cd18808">
    <property type="entry name" value="SF1_C_Upf1"/>
    <property type="match status" value="1"/>
</dbReference>
<dbReference type="InterPro" id="IPR047187">
    <property type="entry name" value="SF1_C_Upf1"/>
</dbReference>
<feature type="compositionally biased region" description="Polar residues" evidence="6">
    <location>
        <begin position="2269"/>
        <end position="2287"/>
    </location>
</feature>
<feature type="region of interest" description="Disordered" evidence="6">
    <location>
        <begin position="1332"/>
        <end position="1376"/>
    </location>
</feature>
<feature type="compositionally biased region" description="Polar residues" evidence="6">
    <location>
        <begin position="2091"/>
        <end position="2103"/>
    </location>
</feature>
<feature type="region of interest" description="Disordered" evidence="6">
    <location>
        <begin position="1775"/>
        <end position="2000"/>
    </location>
</feature>
<evidence type="ECO:0000256" key="6">
    <source>
        <dbReference type="SAM" id="MobiDB-lite"/>
    </source>
</evidence>
<sequence>MDVQTLPEDVWRIEAADPESFYEAAAQFIYRLPRHRNADEVSGWWCSSPRVMRSMIMIIQQQDYRLNSFKEETSRQLGICKRCTRSYIEEKAIWKSTAGRPEQIASAISSLNNADLRRFRLAWKYRGSKGDLNYERAVNASLELLLDYDLCCSDDFLQAFEDSFSNGPIIDPANAQSELADENGVLPIGMMAVASSRYESARNWARDVLSSAPAQQESMDSFLSQVVLQLDAFRIAKDKSQHPPLERMASVASQEFWEGLAFLFSLFKVEESLGHILTMQPRFVERLLFEAPMNGAVVGNIVKILNQVLTMLEYKFWLIGGVGITPETMMSTVVSWYEKFHTLSGGFEILSSLVQPILQSLNAFEPKTVRDVYQSAMTLLSKISDPGGLFFGSMAEYASQASMGRKESTYARKLLLKVATSGYDCLKPDIPSPRVDWIRTLLSILRSEGENDVALGVFRRAVLLETVNSLSTFPRSLGGLSSEYLLGDDDPTLRRTNESAERRLLLDSFLWDSIANLHHRGSLSERSLLDEMRLFLLVMECVHFLNPKDLATSTEEEIRARGRLNSIQESLSLYMTKVDQSLPVSLRMRELGPQLRKVLAPHLGAILFCSHSTLRQKSFLLVKTLFRKKDYDEDHTDVLKWLFEDDNRETFLGSVASAIRKSNLLPTSNSHLMIRAIYHWIPLISTTAQRSADWMLAMRESLATEDMFSCIQRTLEELLEQNELSSFQLVAPKVIFGLRRMWELALFDPAKNEELHAILFKHLLRWGRLPTIQREWTNTVAEVYEAHGAGDSECLAEAQNLVIELGDGFSAQQLTLMEKIYGVQKKLPPTAETVRPKMGVTASAASTPVNIVGSRGSEVDAADPRRTLTKMERIKLEMQQKIKDNRGSKMAMEGSYLENQNNAYEAGKIAFRRTFDNHVKPDAQAIAAEQKAKREKTHTLDDFRRQILKWSVSDLQNEELGLVSKEVKRQENHPERFSKAAEYSIFWEPLLLGEIRAGLSKAYMELLQKKKNANNSSADDPFVRMSVVDPPEMKDRSLSFSLAPTSSLSETKSMLSRQEADMPAVGDLVLLRIKKEQATWEGLALVLHTGNFRSGVATNFLVQMRKEDLIVFPGLKVEVAIIQGLATYERQYEAIWRISEARSGIASNILSPTERRGVHDIDSKFFSIPRSMQQMCRSLATDRVLNESQLDAVKAAVISTVCKSSSNGFTLLHGPPGTGKTTTVLSLLSVLLADSVGGSQLTLSERGKKMRVLVCAPSNAAVDEILIRVMRKGLACPDAKNGFYVPTLVRVGGGSASEDVKQVSVSYLLSRQDGMDSKPDKDLTASRDRVRSELDHMQLQISEADKRRNDWRKSRKQSATSEHGQRETSEGQGATLGVVVDIESSAASDAWRVAEAKATEEFLAEDERLTRELTRLHAEKNAVLMKLRQQNSELQFQRERSALNVRDEIDNIVSSATLVFTTLNSAGHDFLRRSSGVFDCVILDEAAQAVEPEALIPLTLVGPRKPPHCIMVGDPRQLPATVFSNVPAVRKVFSKSLFERLNDGALKRGSSELMLAVQYRMHPLISKFPSREFYSGKLVDAENVRQKEYTKAFHTKCRNRFGPLTFVDTSGFGKEERSYNGSVKNRFEQSLCVSILKDLITAFRDEDFVDKIAILSPYKVQVRELHQTIARDRLLSRMQIEVNTIDGIQGREKDLVLLSTVRSGSINETSSIGFLKDLRRMNVAITRAKYSLITIGDAKLLQRSSPSWSRMIQFCEENLLLSQVDAKGRWKSEQFTQSVREAPAPRLGLAGTDEPAAVRKTSPEGADVRGAVALEHGDKRLQLSRKHRMDSQSIPEAVVNSQNTAGNQRPEYGGPGGYEKTLDENQETRNERKGPQPPMRRLRKPHHKSEVISAHSAKGHDNGRNEDKRPVQNRDEKSTEVGGGVPRPRNSEADNAKHARLAGVSRNRRDPTRTTKRVVQAESKGTSETLEANLGSRGEGNPTQASGAELKGESATASESIKQLDIVRRVDNHSIEPGKSPNDSSFVRTMTNADEREGQARQTQNAAMAEDIDRAGSFARNYTSLEVDRAVGRRRPLVQDDHGPPPKRLSRQQGENMAISDSINAAIRTKLGRTSPTRRTRRSPNGLAVTNAVPTKAGPATDSTHAPVGSTEPKKRKVQAELYPSSYGAVRGKASRSHSKVLGNVPHNAPAVQGPGRDDPQLRRASPQAGTAEFRAQVPSSVKPPARMNLVQPDAPVRMNRPEDAPAVNRPGLVRDGAQQLVDAARLLSGNSRQASRSNLVATTKTYPGNRRIIGSSAKRGSSQPVTSLALRRPDLRNSPTVKSSGPRRKGSVRSRVASRLDEMNKTQKR</sequence>
<feature type="region of interest" description="Disordered" evidence="6">
    <location>
        <begin position="2073"/>
        <end position="2254"/>
    </location>
</feature>
<dbReference type="Pfam" id="PF13087">
    <property type="entry name" value="AAA_12"/>
    <property type="match status" value="1"/>
</dbReference>
<dbReference type="SMART" id="SM00382">
    <property type="entry name" value="AAA"/>
    <property type="match status" value="1"/>
</dbReference>
<dbReference type="GO" id="GO:0016787">
    <property type="term" value="F:hydrolase activity"/>
    <property type="evidence" value="ECO:0007669"/>
    <property type="project" value="UniProtKB-KW"/>
</dbReference>
<feature type="compositionally biased region" description="Basic and acidic residues" evidence="6">
    <location>
        <begin position="2073"/>
        <end position="2084"/>
    </location>
</feature>
<feature type="compositionally biased region" description="Basic and acidic residues" evidence="6">
    <location>
        <begin position="1860"/>
        <end position="1874"/>
    </location>
</feature>
<reference evidence="9" key="1">
    <citation type="submission" date="2021-01" db="EMBL/GenBank/DDBJ databases">
        <authorList>
            <person name="Corre E."/>
            <person name="Pelletier E."/>
            <person name="Niang G."/>
            <person name="Scheremetjew M."/>
            <person name="Finn R."/>
            <person name="Kale V."/>
            <person name="Holt S."/>
            <person name="Cochrane G."/>
            <person name="Meng A."/>
            <person name="Brown T."/>
            <person name="Cohen L."/>
        </authorList>
    </citation>
    <scope>NUCLEOTIDE SEQUENCE</scope>
    <source>
        <strain evidence="9">CCMP 769</strain>
    </source>
</reference>
<keyword evidence="1" id="KW-0547">Nucleotide-binding</keyword>
<organism evidence="9">
    <name type="scientific">Rhodosorus marinus</name>
    <dbReference type="NCBI Taxonomy" id="101924"/>
    <lineage>
        <taxon>Eukaryota</taxon>
        <taxon>Rhodophyta</taxon>
        <taxon>Stylonematophyceae</taxon>
        <taxon>Stylonematales</taxon>
        <taxon>Stylonemataceae</taxon>
        <taxon>Rhodosorus</taxon>
    </lineage>
</organism>
<feature type="domain" description="Helicase ATP-binding" evidence="8">
    <location>
        <begin position="1181"/>
        <end position="1552"/>
    </location>
</feature>
<evidence type="ECO:0000256" key="4">
    <source>
        <dbReference type="ARBA" id="ARBA00022840"/>
    </source>
</evidence>
<dbReference type="Pfam" id="PF13086">
    <property type="entry name" value="AAA_11"/>
    <property type="match status" value="1"/>
</dbReference>
<keyword evidence="3" id="KW-0347">Helicase</keyword>
<feature type="compositionally biased region" description="Basic and acidic residues" evidence="6">
    <location>
        <begin position="1898"/>
        <end position="1919"/>
    </location>
</feature>